<dbReference type="SUPFAM" id="SSF52540">
    <property type="entry name" value="P-loop containing nucleoside triphosphate hydrolases"/>
    <property type="match status" value="1"/>
</dbReference>
<dbReference type="Pfam" id="PF00158">
    <property type="entry name" value="Sigma54_activat"/>
    <property type="match status" value="1"/>
</dbReference>
<feature type="domain" description="FHA" evidence="7">
    <location>
        <begin position="37"/>
        <end position="86"/>
    </location>
</feature>
<dbReference type="STRING" id="1576369.SAMN05421753_108236"/>
<dbReference type="InterPro" id="IPR002197">
    <property type="entry name" value="HTH_Fis"/>
</dbReference>
<organism evidence="9 10">
    <name type="scientific">Planctomicrobium piriforme</name>
    <dbReference type="NCBI Taxonomy" id="1576369"/>
    <lineage>
        <taxon>Bacteria</taxon>
        <taxon>Pseudomonadati</taxon>
        <taxon>Planctomycetota</taxon>
        <taxon>Planctomycetia</taxon>
        <taxon>Planctomycetales</taxon>
        <taxon>Planctomycetaceae</taxon>
        <taxon>Planctomicrobium</taxon>
    </lineage>
</organism>
<dbReference type="GO" id="GO:0006355">
    <property type="term" value="P:regulation of DNA-templated transcription"/>
    <property type="evidence" value="ECO:0007669"/>
    <property type="project" value="InterPro"/>
</dbReference>
<dbReference type="PANTHER" id="PTHR32071">
    <property type="entry name" value="TRANSCRIPTIONAL REGULATORY PROTEIN"/>
    <property type="match status" value="1"/>
</dbReference>
<dbReference type="InterPro" id="IPR003593">
    <property type="entry name" value="AAA+_ATPase"/>
</dbReference>
<dbReference type="Gene3D" id="1.10.10.60">
    <property type="entry name" value="Homeodomain-like"/>
    <property type="match status" value="1"/>
</dbReference>
<dbReference type="InterPro" id="IPR002078">
    <property type="entry name" value="Sigma_54_int"/>
</dbReference>
<dbReference type="InterPro" id="IPR000253">
    <property type="entry name" value="FHA_dom"/>
</dbReference>
<dbReference type="Proteomes" id="UP000199518">
    <property type="component" value="Unassembled WGS sequence"/>
</dbReference>
<dbReference type="InterPro" id="IPR027417">
    <property type="entry name" value="P-loop_NTPase"/>
</dbReference>
<accession>A0A1I3HY15</accession>
<reference evidence="10" key="1">
    <citation type="submission" date="2016-10" db="EMBL/GenBank/DDBJ databases">
        <authorList>
            <person name="Varghese N."/>
            <person name="Submissions S."/>
        </authorList>
    </citation>
    <scope>NUCLEOTIDE SEQUENCE [LARGE SCALE GENOMIC DNA]</scope>
    <source>
        <strain evidence="10">DSM 26348</strain>
    </source>
</reference>
<dbReference type="Pfam" id="PF25601">
    <property type="entry name" value="AAA_lid_14"/>
    <property type="match status" value="1"/>
</dbReference>
<dbReference type="FunFam" id="3.40.50.300:FF:000006">
    <property type="entry name" value="DNA-binding transcriptional regulator NtrC"/>
    <property type="match status" value="1"/>
</dbReference>
<dbReference type="Gene3D" id="1.10.8.60">
    <property type="match status" value="1"/>
</dbReference>
<feature type="region of interest" description="Disordered" evidence="6">
    <location>
        <begin position="672"/>
        <end position="699"/>
    </location>
</feature>
<dbReference type="Gene3D" id="3.40.50.300">
    <property type="entry name" value="P-loop containing nucleotide triphosphate hydrolases"/>
    <property type="match status" value="1"/>
</dbReference>
<keyword evidence="4" id="KW-0238">DNA-binding</keyword>
<dbReference type="InterPro" id="IPR003018">
    <property type="entry name" value="GAF"/>
</dbReference>
<gene>
    <name evidence="9" type="ORF">SAMN05421753_108236</name>
</gene>
<dbReference type="InterPro" id="IPR025662">
    <property type="entry name" value="Sigma_54_int_dom_ATP-bd_1"/>
</dbReference>
<dbReference type="PROSITE" id="PS50006">
    <property type="entry name" value="FHA_DOMAIN"/>
    <property type="match status" value="1"/>
</dbReference>
<dbReference type="InterPro" id="IPR025944">
    <property type="entry name" value="Sigma_54_int_dom_CS"/>
</dbReference>
<dbReference type="SMART" id="SM00240">
    <property type="entry name" value="FHA"/>
    <property type="match status" value="1"/>
</dbReference>
<evidence type="ECO:0000256" key="3">
    <source>
        <dbReference type="ARBA" id="ARBA00023015"/>
    </source>
</evidence>
<dbReference type="Pfam" id="PF13185">
    <property type="entry name" value="GAF_2"/>
    <property type="match status" value="1"/>
</dbReference>
<dbReference type="Gene3D" id="3.30.450.40">
    <property type="match status" value="1"/>
</dbReference>
<evidence type="ECO:0000259" key="8">
    <source>
        <dbReference type="PROSITE" id="PS50045"/>
    </source>
</evidence>
<dbReference type="CDD" id="cd00060">
    <property type="entry name" value="FHA"/>
    <property type="match status" value="1"/>
</dbReference>
<dbReference type="InterPro" id="IPR029016">
    <property type="entry name" value="GAF-like_dom_sf"/>
</dbReference>
<dbReference type="SUPFAM" id="SSF55781">
    <property type="entry name" value="GAF domain-like"/>
    <property type="match status" value="1"/>
</dbReference>
<evidence type="ECO:0000313" key="10">
    <source>
        <dbReference type="Proteomes" id="UP000199518"/>
    </source>
</evidence>
<dbReference type="PRINTS" id="PR01590">
    <property type="entry name" value="HTHFIS"/>
</dbReference>
<proteinExistence type="predicted"/>
<dbReference type="SMART" id="SM00065">
    <property type="entry name" value="GAF"/>
    <property type="match status" value="1"/>
</dbReference>
<dbReference type="InterPro" id="IPR009057">
    <property type="entry name" value="Homeodomain-like_sf"/>
</dbReference>
<keyword evidence="2" id="KW-0067">ATP-binding</keyword>
<keyword evidence="5" id="KW-0804">Transcription</keyword>
<dbReference type="Pfam" id="PF00498">
    <property type="entry name" value="FHA"/>
    <property type="match status" value="1"/>
</dbReference>
<dbReference type="RefSeq" id="WP_092050593.1">
    <property type="nucleotide sequence ID" value="NZ_FOQD01000008.1"/>
</dbReference>
<dbReference type="GO" id="GO:0005524">
    <property type="term" value="F:ATP binding"/>
    <property type="evidence" value="ECO:0007669"/>
    <property type="project" value="UniProtKB-KW"/>
</dbReference>
<feature type="compositionally biased region" description="Acidic residues" evidence="6">
    <location>
        <begin position="683"/>
        <end position="699"/>
    </location>
</feature>
<dbReference type="OrthoDB" id="9761019at2"/>
<evidence type="ECO:0000256" key="4">
    <source>
        <dbReference type="ARBA" id="ARBA00023125"/>
    </source>
</evidence>
<dbReference type="InterPro" id="IPR008984">
    <property type="entry name" value="SMAD_FHA_dom_sf"/>
</dbReference>
<evidence type="ECO:0000256" key="6">
    <source>
        <dbReference type="SAM" id="MobiDB-lite"/>
    </source>
</evidence>
<evidence type="ECO:0000256" key="1">
    <source>
        <dbReference type="ARBA" id="ARBA00022741"/>
    </source>
</evidence>
<dbReference type="PROSITE" id="PS50045">
    <property type="entry name" value="SIGMA54_INTERACT_4"/>
    <property type="match status" value="1"/>
</dbReference>
<keyword evidence="10" id="KW-1185">Reference proteome</keyword>
<evidence type="ECO:0000256" key="5">
    <source>
        <dbReference type="ARBA" id="ARBA00023163"/>
    </source>
</evidence>
<dbReference type="AlphaFoldDB" id="A0A1I3HY15"/>
<dbReference type="PROSITE" id="PS00676">
    <property type="entry name" value="SIGMA54_INTERACT_2"/>
    <property type="match status" value="1"/>
</dbReference>
<dbReference type="SUPFAM" id="SSF49879">
    <property type="entry name" value="SMAD/FHA domain"/>
    <property type="match status" value="1"/>
</dbReference>
<dbReference type="EMBL" id="FOQD01000008">
    <property type="protein sequence ID" value="SFI40532.1"/>
    <property type="molecule type" value="Genomic_DNA"/>
</dbReference>
<evidence type="ECO:0000259" key="7">
    <source>
        <dbReference type="PROSITE" id="PS50006"/>
    </source>
</evidence>
<sequence length="699" mass="77163">MESIDATRLDAAVPAYLIIQRGAALLETVELPPAGRVTIGRAHSNRVVLPDAKCSRQHCEVYFRNGGWHLRDLNSRNGVLLHGIRVEGDQQLEIGDTIAIGACILRFTDQRQPGEPRRAEAPVEKTAESAFEIIERKSGTQYDRPSGVQRTQQHADHATALFRIARTMAACQNEQELCRVVLEGLTQRCGASLGGILLVPEGEDDPDLEALVPCAVVGDRPVSEFSTFLTRVALDDQDAILAHDISRHASLAAQVSLYELKAESAICSPIRHAKKVLGVIHLYSVRGGVSMSQADLEFVLAVADQLGDQLFAIRERANLEVGLDRARRHVTDLQGQLGVETALVGASPRLEDLRRTIARIAPTDALVLIRGESGVGKELVARAVHFNSLRKDGPFVCVNCAALTESLLESELFGHEKGAFTGASARRAGKFEQAHGGTLFLDEIGEMSPEIQAKFLRVLEGQAFERVGGGEPISVDVRVVTATNRDLEEAVREKRLRRDLFFRLQVIEVTVAPLRQHPEDIPSIAHHFLMRFAAQAHRRVRGFSQPALQKLQAHNWPGNVRELRNVVERAVILSEHEYLGPDDVVLTKLNLDLEDVIREASAPIKVTTDPGMDTQVDPGVDLWGSFIQKNTTLDDMDRLYIEAVLRSTYWNKSKASRILQIERTTLDRRLKKYGLSRPGGSSADDDEEFTDDGTPDTLV</sequence>
<dbReference type="Gene3D" id="2.60.200.20">
    <property type="match status" value="1"/>
</dbReference>
<name>A0A1I3HY15_9PLAN</name>
<dbReference type="PROSITE" id="PS00688">
    <property type="entry name" value="SIGMA54_INTERACT_3"/>
    <property type="match status" value="1"/>
</dbReference>
<dbReference type="InterPro" id="IPR025943">
    <property type="entry name" value="Sigma_54_int_dom_ATP-bd_2"/>
</dbReference>
<evidence type="ECO:0000313" key="9">
    <source>
        <dbReference type="EMBL" id="SFI40532.1"/>
    </source>
</evidence>
<keyword evidence="1" id="KW-0547">Nucleotide-binding</keyword>
<keyword evidence="3" id="KW-0805">Transcription regulation</keyword>
<protein>
    <submittedName>
        <fullName evidence="9">Nif-specific regulatory protein</fullName>
    </submittedName>
</protein>
<dbReference type="CDD" id="cd00009">
    <property type="entry name" value="AAA"/>
    <property type="match status" value="1"/>
</dbReference>
<dbReference type="SUPFAM" id="SSF46689">
    <property type="entry name" value="Homeodomain-like"/>
    <property type="match status" value="1"/>
</dbReference>
<dbReference type="PROSITE" id="PS00675">
    <property type="entry name" value="SIGMA54_INTERACT_1"/>
    <property type="match status" value="1"/>
</dbReference>
<dbReference type="InterPro" id="IPR058031">
    <property type="entry name" value="AAA_lid_NorR"/>
</dbReference>
<dbReference type="SMART" id="SM00382">
    <property type="entry name" value="AAA"/>
    <property type="match status" value="1"/>
</dbReference>
<dbReference type="PANTHER" id="PTHR32071:SF57">
    <property type="entry name" value="C4-DICARBOXYLATE TRANSPORT TRANSCRIPTIONAL REGULATORY PROTEIN DCTD"/>
    <property type="match status" value="1"/>
</dbReference>
<dbReference type="GO" id="GO:0043565">
    <property type="term" value="F:sequence-specific DNA binding"/>
    <property type="evidence" value="ECO:0007669"/>
    <property type="project" value="InterPro"/>
</dbReference>
<feature type="domain" description="Sigma-54 factor interaction" evidence="8">
    <location>
        <begin position="343"/>
        <end position="572"/>
    </location>
</feature>
<evidence type="ECO:0000256" key="2">
    <source>
        <dbReference type="ARBA" id="ARBA00022840"/>
    </source>
</evidence>
<dbReference type="Pfam" id="PF02954">
    <property type="entry name" value="HTH_8"/>
    <property type="match status" value="1"/>
</dbReference>